<evidence type="ECO:0000256" key="3">
    <source>
        <dbReference type="ARBA" id="ARBA00022679"/>
    </source>
</evidence>
<dbReference type="GO" id="GO:0016758">
    <property type="term" value="F:hexosyltransferase activity"/>
    <property type="evidence" value="ECO:0007669"/>
    <property type="project" value="UniProtKB-ARBA"/>
</dbReference>
<evidence type="ECO:0000259" key="5">
    <source>
        <dbReference type="Pfam" id="PF21036"/>
    </source>
</evidence>
<dbReference type="PANTHER" id="PTHR48050:SF13">
    <property type="entry name" value="STEROL 3-BETA-GLUCOSYLTRANSFERASE UGT80A2"/>
    <property type="match status" value="1"/>
</dbReference>
<gene>
    <name evidence="6" type="ORF">D1781_14350</name>
</gene>
<dbReference type="Proteomes" id="UP000265742">
    <property type="component" value="Unassembled WGS sequence"/>
</dbReference>
<dbReference type="InterPro" id="IPR002213">
    <property type="entry name" value="UDP_glucos_trans"/>
</dbReference>
<reference evidence="7" key="1">
    <citation type="submission" date="2018-09" db="EMBL/GenBank/DDBJ databases">
        <authorList>
            <person name="Kim I."/>
        </authorList>
    </citation>
    <scope>NUCLEOTIDE SEQUENCE [LARGE SCALE GENOMIC DNA]</scope>
    <source>
        <strain evidence="7">DD4a</strain>
    </source>
</reference>
<dbReference type="PANTHER" id="PTHR48050">
    <property type="entry name" value="STEROL 3-BETA-GLUCOSYLTRANSFERASE"/>
    <property type="match status" value="1"/>
</dbReference>
<proteinExistence type="inferred from homology"/>
<feature type="domain" description="Erythromycin biosynthesis protein CIII-like N-terminal" evidence="5">
    <location>
        <begin position="99"/>
        <end position="221"/>
    </location>
</feature>
<evidence type="ECO:0000313" key="6">
    <source>
        <dbReference type="EMBL" id="RIX28589.1"/>
    </source>
</evidence>
<dbReference type="AlphaFoldDB" id="A0A3A1TXP5"/>
<evidence type="ECO:0000256" key="2">
    <source>
        <dbReference type="ARBA" id="ARBA00022676"/>
    </source>
</evidence>
<accession>A0A3A1TXP5</accession>
<comment type="caution">
    <text evidence="6">The sequence shown here is derived from an EMBL/GenBank/DDBJ whole genome shotgun (WGS) entry which is preliminary data.</text>
</comment>
<dbReference type="InterPro" id="IPR048284">
    <property type="entry name" value="EryCIII-like_N"/>
</dbReference>
<dbReference type="CDD" id="cd03784">
    <property type="entry name" value="GT1_Gtf-like"/>
    <property type="match status" value="1"/>
</dbReference>
<feature type="domain" description="Erythromycin biosynthesis protein CIII-like C-terminal" evidence="4">
    <location>
        <begin position="263"/>
        <end position="363"/>
    </location>
</feature>
<evidence type="ECO:0000313" key="7">
    <source>
        <dbReference type="Proteomes" id="UP000265742"/>
    </source>
</evidence>
<evidence type="ECO:0000259" key="4">
    <source>
        <dbReference type="Pfam" id="PF06722"/>
    </source>
</evidence>
<organism evidence="6 7">
    <name type="scientific">Amnibacterium setariae</name>
    <dbReference type="NCBI Taxonomy" id="2306585"/>
    <lineage>
        <taxon>Bacteria</taxon>
        <taxon>Bacillati</taxon>
        <taxon>Actinomycetota</taxon>
        <taxon>Actinomycetes</taxon>
        <taxon>Micrococcales</taxon>
        <taxon>Microbacteriaceae</taxon>
        <taxon>Amnibacterium</taxon>
    </lineage>
</organism>
<dbReference type="Gene3D" id="3.40.50.2000">
    <property type="entry name" value="Glycogen Phosphorylase B"/>
    <property type="match status" value="2"/>
</dbReference>
<dbReference type="GO" id="GO:0008194">
    <property type="term" value="F:UDP-glycosyltransferase activity"/>
    <property type="evidence" value="ECO:0007669"/>
    <property type="project" value="InterPro"/>
</dbReference>
<protein>
    <submittedName>
        <fullName evidence="6">Glycosyltransferase</fullName>
    </submittedName>
</protein>
<dbReference type="Pfam" id="PF06722">
    <property type="entry name" value="EryCIII-like_C"/>
    <property type="match status" value="1"/>
</dbReference>
<keyword evidence="3 6" id="KW-0808">Transferase</keyword>
<comment type="similarity">
    <text evidence="1">Belongs to the glycosyltransferase 28 family.</text>
</comment>
<dbReference type="RefSeq" id="WP_119482899.1">
    <property type="nucleotide sequence ID" value="NZ_QXTG01000002.1"/>
</dbReference>
<dbReference type="Pfam" id="PF21036">
    <property type="entry name" value="EryCIII-like_N"/>
    <property type="match status" value="1"/>
</dbReference>
<dbReference type="InterPro" id="IPR010610">
    <property type="entry name" value="EryCIII-like_C"/>
</dbReference>
<dbReference type="InterPro" id="IPR050426">
    <property type="entry name" value="Glycosyltransferase_28"/>
</dbReference>
<dbReference type="SUPFAM" id="SSF53756">
    <property type="entry name" value="UDP-Glycosyltransferase/glycogen phosphorylase"/>
    <property type="match status" value="1"/>
</dbReference>
<keyword evidence="2" id="KW-0328">Glycosyltransferase</keyword>
<dbReference type="EMBL" id="QXTG01000002">
    <property type="protein sequence ID" value="RIX28589.1"/>
    <property type="molecule type" value="Genomic_DNA"/>
</dbReference>
<dbReference type="GO" id="GO:0017000">
    <property type="term" value="P:antibiotic biosynthetic process"/>
    <property type="evidence" value="ECO:0007669"/>
    <property type="project" value="UniProtKB-ARBA"/>
</dbReference>
<dbReference type="OrthoDB" id="5488434at2"/>
<name>A0A3A1TXP5_9MICO</name>
<evidence type="ECO:0000256" key="1">
    <source>
        <dbReference type="ARBA" id="ARBA00006962"/>
    </source>
</evidence>
<keyword evidence="7" id="KW-1185">Reference proteome</keyword>
<sequence length="375" mass="38757">MRIAFSGTGFVGHLVPMVPLMQAAVAAGHDVAVITSGELEGFLRREASEALTVLPAGPLAGETMRRMDAELGLSPASDPVPPVIAEFFAGRLVDAGVHEALRNAEAWGPDLVVGETMDHIGPFVAAAVDAPFVRHTFGPTRPRPLTDALRVVAERRARLLALPMAEPVAIVDVFPAALQPDAPTPAVPVLPIRPEIHGGGGPGPAPAPAAPGTRRALVTFGTVFTDPGLRDRAADSFDADRWDLVVTTGAERRPPSAARSRAYVAFTPLGDLLPGTDVLVTAGGAGTVLAGLRAGVPMVVVPQGADHEINAARAEQAGVAVVVRDAADVGPAADRIAGDPAIRERARRIAAEIALLPPAPAVLAQLERRAAARVR</sequence>